<dbReference type="GO" id="GO:0009403">
    <property type="term" value="P:toxin biosynthetic process"/>
    <property type="evidence" value="ECO:0007669"/>
    <property type="project" value="InterPro"/>
</dbReference>
<feature type="transmembrane region" description="Helical" evidence="6">
    <location>
        <begin position="6"/>
        <end position="23"/>
    </location>
</feature>
<sequence>MTVTLLDGILLGVTLISALLAMVRGFSREVLSILSWAVAAAAAFFFYQPVTPYVQKYVDNEKIAMAGAAAGVFVVTLIVVSFITLRIADFIIDSRVGALDRMLGFVFGAVRGVLLVVVAMLLFNFLTPPESQPAWVANARSKPMLDDIGARLEAAVPQKPMELLPAGIREKLEGSEPANPNEAPAQEPNTIEGVIGNSGDAPTDEPDAQQRPAPAN</sequence>
<feature type="transmembrane region" description="Helical" evidence="6">
    <location>
        <begin position="105"/>
        <end position="126"/>
    </location>
</feature>
<feature type="transmembrane region" description="Helical" evidence="6">
    <location>
        <begin position="30"/>
        <end position="48"/>
    </location>
</feature>
<proteinExistence type="predicted"/>
<evidence type="ECO:0000313" key="8">
    <source>
        <dbReference type="Proteomes" id="UP000432089"/>
    </source>
</evidence>
<dbReference type="AlphaFoldDB" id="A0A7V7TXA3"/>
<comment type="subcellular location">
    <subcellularLocation>
        <location evidence="1">Membrane</location>
        <topology evidence="1">Multi-pass membrane protein</topology>
    </subcellularLocation>
</comment>
<dbReference type="Proteomes" id="UP000432089">
    <property type="component" value="Unassembled WGS sequence"/>
</dbReference>
<protein>
    <submittedName>
        <fullName evidence="7">CvpA family protein</fullName>
    </submittedName>
</protein>
<name>A0A7V7TXA3_9HYPH</name>
<dbReference type="GO" id="GO:0016020">
    <property type="term" value="C:membrane"/>
    <property type="evidence" value="ECO:0007669"/>
    <property type="project" value="UniProtKB-SubCell"/>
</dbReference>
<evidence type="ECO:0000256" key="1">
    <source>
        <dbReference type="ARBA" id="ARBA00004141"/>
    </source>
</evidence>
<evidence type="ECO:0000256" key="4">
    <source>
        <dbReference type="ARBA" id="ARBA00023136"/>
    </source>
</evidence>
<comment type="caution">
    <text evidence="7">The sequence shown here is derived from an EMBL/GenBank/DDBJ whole genome shotgun (WGS) entry which is preliminary data.</text>
</comment>
<keyword evidence="4 6" id="KW-0472">Membrane</keyword>
<dbReference type="InterPro" id="IPR003825">
    <property type="entry name" value="Colicin-V_CvpA"/>
</dbReference>
<dbReference type="RefSeq" id="WP_150968805.1">
    <property type="nucleotide sequence ID" value="NZ_VZDO01000004.1"/>
</dbReference>
<dbReference type="EMBL" id="VZDO01000004">
    <property type="protein sequence ID" value="KAB0680653.1"/>
    <property type="molecule type" value="Genomic_DNA"/>
</dbReference>
<evidence type="ECO:0000256" key="6">
    <source>
        <dbReference type="SAM" id="Phobius"/>
    </source>
</evidence>
<evidence type="ECO:0000256" key="5">
    <source>
        <dbReference type="SAM" id="MobiDB-lite"/>
    </source>
</evidence>
<feature type="transmembrane region" description="Helical" evidence="6">
    <location>
        <begin position="63"/>
        <end position="85"/>
    </location>
</feature>
<accession>A0A7V7TXA3</accession>
<dbReference type="PANTHER" id="PTHR36926:SF1">
    <property type="entry name" value="COLICIN V PRODUCTION PROTEIN"/>
    <property type="match status" value="1"/>
</dbReference>
<dbReference type="InterPro" id="IPR052719">
    <property type="entry name" value="CvpA-like"/>
</dbReference>
<evidence type="ECO:0000256" key="2">
    <source>
        <dbReference type="ARBA" id="ARBA00022692"/>
    </source>
</evidence>
<feature type="compositionally biased region" description="Low complexity" evidence="5">
    <location>
        <begin position="176"/>
        <end position="189"/>
    </location>
</feature>
<dbReference type="Pfam" id="PF02674">
    <property type="entry name" value="Colicin_V"/>
    <property type="match status" value="1"/>
</dbReference>
<dbReference type="PANTHER" id="PTHR36926">
    <property type="entry name" value="COLICIN V PRODUCTION PROTEIN"/>
    <property type="match status" value="1"/>
</dbReference>
<feature type="region of interest" description="Disordered" evidence="5">
    <location>
        <begin position="166"/>
        <end position="216"/>
    </location>
</feature>
<keyword evidence="3 6" id="KW-1133">Transmembrane helix</keyword>
<keyword evidence="8" id="KW-1185">Reference proteome</keyword>
<gene>
    <name evidence="7" type="ORF">F6X38_06500</name>
</gene>
<keyword evidence="2 6" id="KW-0812">Transmembrane</keyword>
<organism evidence="7 8">
    <name type="scientific">Plantimonas leprariae</name>
    <dbReference type="NCBI Taxonomy" id="2615207"/>
    <lineage>
        <taxon>Bacteria</taxon>
        <taxon>Pseudomonadati</taxon>
        <taxon>Pseudomonadota</taxon>
        <taxon>Alphaproteobacteria</taxon>
        <taxon>Hyphomicrobiales</taxon>
        <taxon>Aurantimonadaceae</taxon>
        <taxon>Plantimonas</taxon>
    </lineage>
</organism>
<evidence type="ECO:0000313" key="7">
    <source>
        <dbReference type="EMBL" id="KAB0680653.1"/>
    </source>
</evidence>
<evidence type="ECO:0000256" key="3">
    <source>
        <dbReference type="ARBA" id="ARBA00022989"/>
    </source>
</evidence>
<reference evidence="7 8" key="1">
    <citation type="submission" date="2019-09" db="EMBL/GenBank/DDBJ databases">
        <title>YIM 132180 draft genome.</title>
        <authorList>
            <person name="Zhang K."/>
        </authorList>
    </citation>
    <scope>NUCLEOTIDE SEQUENCE [LARGE SCALE GENOMIC DNA]</scope>
    <source>
        <strain evidence="7 8">YIM 132180</strain>
    </source>
</reference>